<dbReference type="Pfam" id="PF13041">
    <property type="entry name" value="PPR_2"/>
    <property type="match status" value="2"/>
</dbReference>
<dbReference type="NCBIfam" id="TIGR00756">
    <property type="entry name" value="PPR"/>
    <property type="match status" value="4"/>
</dbReference>
<dbReference type="GO" id="GO:0003723">
    <property type="term" value="F:RNA binding"/>
    <property type="evidence" value="ECO:0007669"/>
    <property type="project" value="InterPro"/>
</dbReference>
<dbReference type="Proteomes" id="UP001234989">
    <property type="component" value="Chromosome 3"/>
</dbReference>
<dbReference type="PANTHER" id="PTHR47926">
    <property type="entry name" value="PENTATRICOPEPTIDE REPEAT-CONTAINING PROTEIN"/>
    <property type="match status" value="1"/>
</dbReference>
<evidence type="ECO:0000313" key="4">
    <source>
        <dbReference type="Proteomes" id="UP001234989"/>
    </source>
</evidence>
<evidence type="ECO:0008006" key="5">
    <source>
        <dbReference type="Google" id="ProtNLM"/>
    </source>
</evidence>
<dbReference type="Pfam" id="PF01535">
    <property type="entry name" value="PPR"/>
    <property type="match status" value="2"/>
</dbReference>
<dbReference type="InterPro" id="IPR002885">
    <property type="entry name" value="PPR_rpt"/>
</dbReference>
<gene>
    <name evidence="3" type="ORF">MTR67_014467</name>
</gene>
<protein>
    <recommendedName>
        <fullName evidence="5">Pentatricopeptide repeat-containing protein</fullName>
    </recommendedName>
</protein>
<name>A0AAF0THU7_SOLVR</name>
<accession>A0AAF0THU7</accession>
<dbReference type="InterPro" id="IPR011990">
    <property type="entry name" value="TPR-like_helical_dom_sf"/>
</dbReference>
<evidence type="ECO:0000256" key="1">
    <source>
        <dbReference type="ARBA" id="ARBA00022737"/>
    </source>
</evidence>
<dbReference type="GO" id="GO:0009451">
    <property type="term" value="P:RNA modification"/>
    <property type="evidence" value="ECO:0007669"/>
    <property type="project" value="InterPro"/>
</dbReference>
<evidence type="ECO:0000313" key="3">
    <source>
        <dbReference type="EMBL" id="WMV21082.1"/>
    </source>
</evidence>
<dbReference type="AlphaFoldDB" id="A0AAF0THU7"/>
<feature type="repeat" description="PPR" evidence="2">
    <location>
        <begin position="5"/>
        <end position="39"/>
    </location>
</feature>
<dbReference type="InterPro" id="IPR046848">
    <property type="entry name" value="E_motif"/>
</dbReference>
<dbReference type="EMBL" id="CP133614">
    <property type="protein sequence ID" value="WMV21082.1"/>
    <property type="molecule type" value="Genomic_DNA"/>
</dbReference>
<dbReference type="SUPFAM" id="SSF48452">
    <property type="entry name" value="TPR-like"/>
    <property type="match status" value="1"/>
</dbReference>
<feature type="repeat" description="PPR" evidence="2">
    <location>
        <begin position="106"/>
        <end position="140"/>
    </location>
</feature>
<proteinExistence type="predicted"/>
<keyword evidence="4" id="KW-1185">Reference proteome</keyword>
<dbReference type="InterPro" id="IPR046960">
    <property type="entry name" value="PPR_At4g14850-like_plant"/>
</dbReference>
<keyword evidence="1" id="KW-0677">Repeat</keyword>
<evidence type="ECO:0000256" key="2">
    <source>
        <dbReference type="PROSITE-ProRule" id="PRU00708"/>
    </source>
</evidence>
<reference evidence="3" key="1">
    <citation type="submission" date="2023-08" db="EMBL/GenBank/DDBJ databases">
        <title>A de novo genome assembly of Solanum verrucosum Schlechtendal, a Mexican diploid species geographically isolated from the other diploid A-genome species in potato relatives.</title>
        <authorList>
            <person name="Hosaka K."/>
        </authorList>
    </citation>
    <scope>NUCLEOTIDE SEQUENCE</scope>
    <source>
        <tissue evidence="3">Young leaves</tissue>
    </source>
</reference>
<dbReference type="PANTHER" id="PTHR47926:SF349">
    <property type="entry name" value="(WILD MALAYSIAN BANANA) HYPOTHETICAL PROTEIN"/>
    <property type="match status" value="1"/>
</dbReference>
<dbReference type="PROSITE" id="PS51375">
    <property type="entry name" value="PPR"/>
    <property type="match status" value="2"/>
</dbReference>
<dbReference type="Pfam" id="PF20431">
    <property type="entry name" value="E_motif"/>
    <property type="match status" value="1"/>
</dbReference>
<dbReference type="Gene3D" id="1.25.40.10">
    <property type="entry name" value="Tetratricopeptide repeat domain"/>
    <property type="match status" value="2"/>
</dbReference>
<organism evidence="3 4">
    <name type="scientific">Solanum verrucosum</name>
    <dbReference type="NCBI Taxonomy" id="315347"/>
    <lineage>
        <taxon>Eukaryota</taxon>
        <taxon>Viridiplantae</taxon>
        <taxon>Streptophyta</taxon>
        <taxon>Embryophyta</taxon>
        <taxon>Tracheophyta</taxon>
        <taxon>Spermatophyta</taxon>
        <taxon>Magnoliopsida</taxon>
        <taxon>eudicotyledons</taxon>
        <taxon>Gunneridae</taxon>
        <taxon>Pentapetalae</taxon>
        <taxon>asterids</taxon>
        <taxon>lamiids</taxon>
        <taxon>Solanales</taxon>
        <taxon>Solanaceae</taxon>
        <taxon>Solanoideae</taxon>
        <taxon>Solaneae</taxon>
        <taxon>Solanum</taxon>
    </lineage>
</organism>
<dbReference type="FunFam" id="1.25.40.10:FF:001681">
    <property type="entry name" value="Pentatricopeptide repeat-containing protein At4g33170 family"/>
    <property type="match status" value="1"/>
</dbReference>
<sequence>MTDRNVVSWTALIAGFVQKGFPVEAFSLFTHMHRSGTKPNEFTFVSALHACANTASFKEGEKVHGLRIKLGDDIDVCVDNALLDMYAKCGSMDGAFMVFQSMDEHTTVSWTTMIMGYAQNGYPKKALEIFHQMREEGTEPNYITYICVLYACSQGGLIDEGWKYFTSMSDDYGILPGEDHYACMVNLLGRVGRVREAEELILSMPFQPGLLVWQTLLGASRLHGDMETAKRAAERALQVDKVDPSIYVLLSNTFAGLQNWDGVGTVRELMQSRDVKKVPGSSWF</sequence>